<dbReference type="AlphaFoldDB" id="A0A2M4CAE4"/>
<evidence type="ECO:0000256" key="1">
    <source>
        <dbReference type="SAM" id="SignalP"/>
    </source>
</evidence>
<protein>
    <submittedName>
        <fullName evidence="2">Putative secreted protein</fullName>
    </submittedName>
</protein>
<keyword evidence="1" id="KW-0732">Signal</keyword>
<dbReference type="EMBL" id="GGFJ01013152">
    <property type="protein sequence ID" value="MBW62293.1"/>
    <property type="molecule type" value="Transcribed_RNA"/>
</dbReference>
<organism evidence="2">
    <name type="scientific">Anopheles marajoara</name>
    <dbReference type="NCBI Taxonomy" id="58244"/>
    <lineage>
        <taxon>Eukaryota</taxon>
        <taxon>Metazoa</taxon>
        <taxon>Ecdysozoa</taxon>
        <taxon>Arthropoda</taxon>
        <taxon>Hexapoda</taxon>
        <taxon>Insecta</taxon>
        <taxon>Pterygota</taxon>
        <taxon>Neoptera</taxon>
        <taxon>Endopterygota</taxon>
        <taxon>Diptera</taxon>
        <taxon>Nematocera</taxon>
        <taxon>Culicoidea</taxon>
        <taxon>Culicidae</taxon>
        <taxon>Anophelinae</taxon>
        <taxon>Anopheles</taxon>
    </lineage>
</organism>
<proteinExistence type="predicted"/>
<feature type="signal peptide" evidence="1">
    <location>
        <begin position="1"/>
        <end position="18"/>
    </location>
</feature>
<accession>A0A2M4CAE4</accession>
<feature type="chain" id="PRO_5014882603" evidence="1">
    <location>
        <begin position="19"/>
        <end position="86"/>
    </location>
</feature>
<name>A0A2M4CAE4_9DIPT</name>
<evidence type="ECO:0000313" key="2">
    <source>
        <dbReference type="EMBL" id="MBW62293.1"/>
    </source>
</evidence>
<sequence>MGRLGASAVRSVSVVVAAAAVGADDAARSLQVWPVSEEHGAEVVGAAGAAGAVAVAVADAAVAGTLLAGMPAGAVISSSGGAASSS</sequence>
<reference evidence="2" key="1">
    <citation type="submission" date="2018-01" db="EMBL/GenBank/DDBJ databases">
        <title>An insight into the sialome of Amazonian anophelines.</title>
        <authorList>
            <person name="Ribeiro J.M."/>
            <person name="Scarpassa V."/>
            <person name="Calvo E."/>
        </authorList>
    </citation>
    <scope>NUCLEOTIDE SEQUENCE</scope>
    <source>
        <tissue evidence="2">Salivary glands</tissue>
    </source>
</reference>